<evidence type="ECO:0000313" key="3">
    <source>
        <dbReference type="Proteomes" id="UP001559025"/>
    </source>
</evidence>
<dbReference type="Proteomes" id="UP001559025">
    <property type="component" value="Unassembled WGS sequence"/>
</dbReference>
<sequence>MASDDRILAEAILDAFRIALTEQRLQVAEHLLMALERLERDGCCHACPAKAYKLICGDEVTNPDETRLDRGGVSMTSKNPRRPASPQAPRGSRRS</sequence>
<feature type="region of interest" description="Disordered" evidence="1">
    <location>
        <begin position="62"/>
        <end position="95"/>
    </location>
</feature>
<evidence type="ECO:0000313" key="2">
    <source>
        <dbReference type="EMBL" id="MEX4010018.1"/>
    </source>
</evidence>
<dbReference type="RefSeq" id="WP_173194285.1">
    <property type="nucleotide sequence ID" value="NZ_JABETK010000003.1"/>
</dbReference>
<dbReference type="EMBL" id="JAZHFV010000008">
    <property type="protein sequence ID" value="MEX4010018.1"/>
    <property type="molecule type" value="Genomic_DNA"/>
</dbReference>
<keyword evidence="3" id="KW-1185">Reference proteome</keyword>
<accession>A0ABV3X0T8</accession>
<name>A0ABV3X0T8_9HYPH</name>
<comment type="caution">
    <text evidence="2">The sequence shown here is derived from an EMBL/GenBank/DDBJ whole genome shotgun (WGS) entry which is preliminary data.</text>
</comment>
<evidence type="ECO:0000256" key="1">
    <source>
        <dbReference type="SAM" id="MobiDB-lite"/>
    </source>
</evidence>
<organism evidence="2 3">
    <name type="scientific">Neoaquamicrobium sediminum</name>
    <dbReference type="NCBI Taxonomy" id="1849104"/>
    <lineage>
        <taxon>Bacteria</taxon>
        <taxon>Pseudomonadati</taxon>
        <taxon>Pseudomonadota</taxon>
        <taxon>Alphaproteobacteria</taxon>
        <taxon>Hyphomicrobiales</taxon>
        <taxon>Phyllobacteriaceae</taxon>
        <taxon>Neoaquamicrobium</taxon>
    </lineage>
</organism>
<reference evidence="2 3" key="1">
    <citation type="submission" date="2024-01" db="EMBL/GenBank/DDBJ databases">
        <title>New evidence supports the origin of RcGTA from prophage.</title>
        <authorList>
            <person name="Xu Y."/>
            <person name="Liu B."/>
            <person name="Chen F."/>
        </authorList>
    </citation>
    <scope>NUCLEOTIDE SEQUENCE [LARGE SCALE GENOMIC DNA]</scope>
    <source>
        <strain evidence="2 3">CBW1107-2</strain>
    </source>
</reference>
<protein>
    <submittedName>
        <fullName evidence="2">Uncharacterized protein</fullName>
    </submittedName>
</protein>
<proteinExistence type="predicted"/>
<gene>
    <name evidence="2" type="ORF">V1479_22120</name>
</gene>